<gene>
    <name evidence="8" type="ORF">OG515_29345</name>
</gene>
<evidence type="ECO:0000256" key="7">
    <source>
        <dbReference type="SAM" id="Phobius"/>
    </source>
</evidence>
<dbReference type="InterPro" id="IPR036259">
    <property type="entry name" value="MFS_trans_sf"/>
</dbReference>
<feature type="transmembrane region" description="Helical" evidence="7">
    <location>
        <begin position="382"/>
        <end position="401"/>
    </location>
</feature>
<evidence type="ECO:0000313" key="8">
    <source>
        <dbReference type="EMBL" id="WUT86007.1"/>
    </source>
</evidence>
<dbReference type="SUPFAM" id="SSF103473">
    <property type="entry name" value="MFS general substrate transporter"/>
    <property type="match status" value="1"/>
</dbReference>
<proteinExistence type="predicted"/>
<protein>
    <submittedName>
        <fullName evidence="8">MFS transporter</fullName>
    </submittedName>
</protein>
<dbReference type="InterPro" id="IPR011701">
    <property type="entry name" value="MFS"/>
</dbReference>
<feature type="transmembrane region" description="Helical" evidence="7">
    <location>
        <begin position="93"/>
        <end position="118"/>
    </location>
</feature>
<evidence type="ECO:0000256" key="1">
    <source>
        <dbReference type="ARBA" id="ARBA00004651"/>
    </source>
</evidence>
<keyword evidence="2" id="KW-0813">Transport</keyword>
<feature type="transmembrane region" description="Helical" evidence="7">
    <location>
        <begin position="54"/>
        <end position="73"/>
    </location>
</feature>
<keyword evidence="6 7" id="KW-0472">Membrane</keyword>
<comment type="subcellular location">
    <subcellularLocation>
        <location evidence="1">Cell membrane</location>
        <topology evidence="1">Multi-pass membrane protein</topology>
    </subcellularLocation>
</comment>
<dbReference type="InterPro" id="IPR050171">
    <property type="entry name" value="MFS_Transporters"/>
</dbReference>
<dbReference type="RefSeq" id="WP_329402290.1">
    <property type="nucleotide sequence ID" value="NZ_CP109019.1"/>
</dbReference>
<evidence type="ECO:0000256" key="4">
    <source>
        <dbReference type="ARBA" id="ARBA00022692"/>
    </source>
</evidence>
<dbReference type="Proteomes" id="UP001432060">
    <property type="component" value="Chromosome"/>
</dbReference>
<keyword evidence="4 7" id="KW-0812">Transmembrane</keyword>
<keyword evidence="5 7" id="KW-1133">Transmembrane helix</keyword>
<feature type="transmembrane region" description="Helical" evidence="7">
    <location>
        <begin position="221"/>
        <end position="246"/>
    </location>
</feature>
<keyword evidence="3" id="KW-1003">Cell membrane</keyword>
<dbReference type="PANTHER" id="PTHR23517:SF2">
    <property type="entry name" value="MULTIDRUG RESISTANCE PROTEIN MDTH"/>
    <property type="match status" value="1"/>
</dbReference>
<evidence type="ECO:0000313" key="9">
    <source>
        <dbReference type="Proteomes" id="UP001432060"/>
    </source>
</evidence>
<evidence type="ECO:0000256" key="3">
    <source>
        <dbReference type="ARBA" id="ARBA00022475"/>
    </source>
</evidence>
<feature type="transmembrane region" description="Helical" evidence="7">
    <location>
        <begin position="20"/>
        <end position="42"/>
    </location>
</feature>
<dbReference type="Gene3D" id="1.20.1250.20">
    <property type="entry name" value="MFS general substrate transporter like domains"/>
    <property type="match status" value="1"/>
</dbReference>
<feature type="transmembrane region" description="Helical" evidence="7">
    <location>
        <begin position="292"/>
        <end position="309"/>
    </location>
</feature>
<keyword evidence="9" id="KW-1185">Reference proteome</keyword>
<sequence length="425" mass="43040">MSSTSSGVAALLPPRGPLRAYALTTLVDWIGNGLFHTGAALFFTRVVGLGATQVGLGLTIAALLGPTVAVPAGRLGDRFGHRRVYLATVLVRAVAFAGYLVVDGFAAFVAVVCAIALAESASRPVRGAYLARIADDSALVAVSAYTRVMLNVGFSLGSLGAGAALAADSRTGYAALVLGNCLSYAIVAVIVSRMPDDRPMAAPVAAARPVHRLGALRDRRFLTLAALSGLLYVNADILNLGLPLWISSRTHAPTWTVAALMLLNTALVILLQVRAARGSDTVSGAAVAGRRAGWALFAACAVTATTAALPPVPAVLVLAVGVALLTAGELLSSASGWGISYGLADPHRQGEFLGAWSLGSDLARAGGPLLVAALVTHGGAPGWLLLGTLFLAAGTVTVPFAGRGAVDRAKETAGSPAEPSAPKFG</sequence>
<dbReference type="PANTHER" id="PTHR23517">
    <property type="entry name" value="RESISTANCE PROTEIN MDTM, PUTATIVE-RELATED-RELATED"/>
    <property type="match status" value="1"/>
</dbReference>
<accession>A0ABZ1XSY1</accession>
<dbReference type="Pfam" id="PF07690">
    <property type="entry name" value="MFS_1"/>
    <property type="match status" value="1"/>
</dbReference>
<feature type="transmembrane region" description="Helical" evidence="7">
    <location>
        <begin position="139"/>
        <end position="167"/>
    </location>
</feature>
<feature type="transmembrane region" description="Helical" evidence="7">
    <location>
        <begin position="173"/>
        <end position="191"/>
    </location>
</feature>
<organism evidence="8 9">
    <name type="scientific">Streptomyces melanogenes</name>
    <dbReference type="NCBI Taxonomy" id="67326"/>
    <lineage>
        <taxon>Bacteria</taxon>
        <taxon>Bacillati</taxon>
        <taxon>Actinomycetota</taxon>
        <taxon>Actinomycetes</taxon>
        <taxon>Kitasatosporales</taxon>
        <taxon>Streptomycetaceae</taxon>
        <taxon>Streptomyces</taxon>
    </lineage>
</organism>
<name>A0ABZ1XSY1_9ACTN</name>
<evidence type="ECO:0000256" key="5">
    <source>
        <dbReference type="ARBA" id="ARBA00022989"/>
    </source>
</evidence>
<evidence type="ECO:0000256" key="2">
    <source>
        <dbReference type="ARBA" id="ARBA00022448"/>
    </source>
</evidence>
<reference evidence="8" key="1">
    <citation type="submission" date="2022-10" db="EMBL/GenBank/DDBJ databases">
        <title>The complete genomes of actinobacterial strains from the NBC collection.</title>
        <authorList>
            <person name="Joergensen T.S."/>
            <person name="Alvarez Arevalo M."/>
            <person name="Sterndorff E.B."/>
            <person name="Faurdal D."/>
            <person name="Vuksanovic O."/>
            <person name="Mourched A.-S."/>
            <person name="Charusanti P."/>
            <person name="Shaw S."/>
            <person name="Blin K."/>
            <person name="Weber T."/>
        </authorList>
    </citation>
    <scope>NUCLEOTIDE SEQUENCE</scope>
    <source>
        <strain evidence="8">NBC_00668</strain>
    </source>
</reference>
<evidence type="ECO:0000256" key="6">
    <source>
        <dbReference type="ARBA" id="ARBA00023136"/>
    </source>
</evidence>
<dbReference type="EMBL" id="CP109019">
    <property type="protein sequence ID" value="WUT86007.1"/>
    <property type="molecule type" value="Genomic_DNA"/>
</dbReference>
<feature type="transmembrane region" description="Helical" evidence="7">
    <location>
        <begin position="252"/>
        <end position="271"/>
    </location>
</feature>